<evidence type="ECO:0000256" key="3">
    <source>
        <dbReference type="SAM" id="SignalP"/>
    </source>
</evidence>
<accession>T1UN03</accession>
<organism evidence="4">
    <name type="scientific">Hemileia vastatrix</name>
    <dbReference type="NCBI Taxonomy" id="203904"/>
    <lineage>
        <taxon>Eukaryota</taxon>
        <taxon>Fungi</taxon>
        <taxon>Dikarya</taxon>
        <taxon>Basidiomycota</taxon>
        <taxon>Pucciniomycotina</taxon>
        <taxon>Pucciniomycetes</taxon>
        <taxon>Pucciniales</taxon>
        <taxon>Zaghouaniaceae</taxon>
        <taxon>Hemileia</taxon>
    </lineage>
</organism>
<feature type="chain" id="PRO_5004584955" evidence="3">
    <location>
        <begin position="23"/>
        <end position="294"/>
    </location>
</feature>
<dbReference type="AlphaFoldDB" id="T1UN03"/>
<protein>
    <submittedName>
        <fullName evidence="4">Macrofage activating glycoprotein</fullName>
    </submittedName>
</protein>
<proteinExistence type="predicted"/>
<feature type="region of interest" description="Disordered" evidence="1">
    <location>
        <begin position="235"/>
        <end position="254"/>
    </location>
</feature>
<reference evidence="4" key="1">
    <citation type="submission" date="2013-04" db="EMBL/GenBank/DDBJ databases">
        <title>Genome annotation of the coffee rust (Hemileia vastatrix) contributes to the gene repertoire catalogue of the Pucciniales.</title>
        <authorList>
            <person name="Cristancho M.M."/>
            <person name="Botero D.O."/>
            <person name="Giraldo W.G."/>
            <person name="Tabima J.F."/>
            <person name="Riano-Pachon D.M."/>
            <person name="Escobar C."/>
            <person name="Rozo Y.I."/>
            <person name="Rivera L.F."/>
            <person name="Restrepo S."/>
            <person name="Gaitan A.L."/>
        </authorList>
    </citation>
    <scope>NUCLEOTIDE SEQUENCE</scope>
</reference>
<sequence>MTGLAAWLSVWLSAVGVLHTAAQITQDTGGDIPLASKHFTWPALPYQADTGNGPRGQQQGLIRTPDYIQVVGMIDQTKLNLPADDSGGEEDPHGADSRGNPLGSLLYSSAFNKPGGPEYTQVIEWSYFVGGGIFCFKACDPAGPNAASLCQHIYDRVGCVYNAPSNYSAINGTFQFCKGDNQLPVGVYVENGVTKTWNQPPEALGPINSDCATFTSDALYADLPTPVGAVATATSTGKPGNNQTGTYSNNGVPVPTQEPKKSNAVEGLYVAAPITGLGILVGLGSFLFGVVGTL</sequence>
<keyword evidence="2" id="KW-0812">Transmembrane</keyword>
<dbReference type="EMBL" id="KF018022">
    <property type="protein sequence ID" value="AGT80110.1"/>
    <property type="molecule type" value="Genomic_DNA"/>
</dbReference>
<feature type="signal peptide" evidence="3">
    <location>
        <begin position="1"/>
        <end position="22"/>
    </location>
</feature>
<keyword evidence="2" id="KW-0472">Membrane</keyword>
<feature type="transmembrane region" description="Helical" evidence="2">
    <location>
        <begin position="268"/>
        <end position="291"/>
    </location>
</feature>
<keyword evidence="2" id="KW-1133">Transmembrane helix</keyword>
<evidence type="ECO:0000256" key="2">
    <source>
        <dbReference type="SAM" id="Phobius"/>
    </source>
</evidence>
<feature type="region of interest" description="Disordered" evidence="1">
    <location>
        <begin position="79"/>
        <end position="99"/>
    </location>
</feature>
<keyword evidence="3" id="KW-0732">Signal</keyword>
<evidence type="ECO:0000256" key="1">
    <source>
        <dbReference type="SAM" id="MobiDB-lite"/>
    </source>
</evidence>
<name>T1UN03_9BASI</name>
<feature type="compositionally biased region" description="Polar residues" evidence="1">
    <location>
        <begin position="235"/>
        <end position="251"/>
    </location>
</feature>
<evidence type="ECO:0000313" key="4">
    <source>
        <dbReference type="EMBL" id="AGT80110.1"/>
    </source>
</evidence>
<dbReference type="VEuPathDB" id="FungiDB:HVAS_10216010"/>